<organism evidence="7 8">
    <name type="scientific">Rhodovibrio sodomensis</name>
    <dbReference type="NCBI Taxonomy" id="1088"/>
    <lineage>
        <taxon>Bacteria</taxon>
        <taxon>Pseudomonadati</taxon>
        <taxon>Pseudomonadota</taxon>
        <taxon>Alphaproteobacteria</taxon>
        <taxon>Rhodospirillales</taxon>
        <taxon>Rhodovibrionaceae</taxon>
        <taxon>Rhodovibrio</taxon>
    </lineage>
</organism>
<feature type="transmembrane region" description="Helical" evidence="5">
    <location>
        <begin position="126"/>
        <end position="147"/>
    </location>
</feature>
<sequence>MSSALAAFRRASEPERLARYLGYAIPFTIVGLFLFDKAIIRSILYIFCLVPIAVYVYQVRWTPVRASLYWWVIVLMCGWWLLSIAWSQNMSLESAYDAARLALIVALFFTGAIAVARQGYLRVESALTGMLTLALMLGLAILIWIAVTGDMFDTGYRLRGFGFADHPVQAGIMYGFAAVVALMRLFDAKGAAWRASYAAALIVCSVVVALTDSRGPMIGMIFAACVFAVARDRRLLLPIAGGFAALLLGAHTAGLIDLDNWVARGSSLRFEIWSHVLSRSAENPFLGLGAAAVLDALGHNSAHNIVLGTLFYQGLVGVGLLLILGGRAAYDAFATAHAGTVAPLVMLAFASPVLLVDNQSFIINLNRDWLILYLPILMLCRPSDVVR</sequence>
<keyword evidence="4 5" id="KW-0472">Membrane</keyword>
<evidence type="ECO:0000256" key="5">
    <source>
        <dbReference type="SAM" id="Phobius"/>
    </source>
</evidence>
<name>A0ABS1DGT5_9PROT</name>
<evidence type="ECO:0000313" key="8">
    <source>
        <dbReference type="Proteomes" id="UP001296873"/>
    </source>
</evidence>
<evidence type="ECO:0000256" key="2">
    <source>
        <dbReference type="ARBA" id="ARBA00022692"/>
    </source>
</evidence>
<evidence type="ECO:0000313" key="7">
    <source>
        <dbReference type="EMBL" id="MBK1669478.1"/>
    </source>
</evidence>
<feature type="transmembrane region" description="Helical" evidence="5">
    <location>
        <begin position="336"/>
        <end position="355"/>
    </location>
</feature>
<evidence type="ECO:0000256" key="4">
    <source>
        <dbReference type="ARBA" id="ARBA00023136"/>
    </source>
</evidence>
<comment type="caution">
    <text evidence="7">The sequence shown here is derived from an EMBL/GenBank/DDBJ whole genome shotgun (WGS) entry which is preliminary data.</text>
</comment>
<dbReference type="PANTHER" id="PTHR37422:SF17">
    <property type="entry name" value="O-ANTIGEN LIGASE"/>
    <property type="match status" value="1"/>
</dbReference>
<dbReference type="InterPro" id="IPR051533">
    <property type="entry name" value="WaaL-like"/>
</dbReference>
<feature type="transmembrane region" description="Helical" evidence="5">
    <location>
        <begin position="235"/>
        <end position="256"/>
    </location>
</feature>
<keyword evidence="8" id="KW-1185">Reference proteome</keyword>
<feature type="transmembrane region" description="Helical" evidence="5">
    <location>
        <begin position="98"/>
        <end position="120"/>
    </location>
</feature>
<gene>
    <name evidence="7" type="ORF">CKO28_15675</name>
</gene>
<evidence type="ECO:0000259" key="6">
    <source>
        <dbReference type="Pfam" id="PF04932"/>
    </source>
</evidence>
<proteinExistence type="predicted"/>
<feature type="transmembrane region" description="Helical" evidence="5">
    <location>
        <begin position="68"/>
        <end position="86"/>
    </location>
</feature>
<feature type="transmembrane region" description="Helical" evidence="5">
    <location>
        <begin position="42"/>
        <end position="62"/>
    </location>
</feature>
<feature type="transmembrane region" description="Helical" evidence="5">
    <location>
        <begin position="168"/>
        <end position="186"/>
    </location>
</feature>
<dbReference type="Proteomes" id="UP001296873">
    <property type="component" value="Unassembled WGS sequence"/>
</dbReference>
<dbReference type="PANTHER" id="PTHR37422">
    <property type="entry name" value="TEICHURONIC ACID BIOSYNTHESIS PROTEIN TUAE"/>
    <property type="match status" value="1"/>
</dbReference>
<accession>A0ABS1DGT5</accession>
<feature type="domain" description="O-antigen ligase-related" evidence="6">
    <location>
        <begin position="199"/>
        <end position="321"/>
    </location>
</feature>
<dbReference type="InterPro" id="IPR007016">
    <property type="entry name" value="O-antigen_ligase-rel_domated"/>
</dbReference>
<dbReference type="Pfam" id="PF04932">
    <property type="entry name" value="Wzy_C"/>
    <property type="match status" value="1"/>
</dbReference>
<keyword evidence="3 5" id="KW-1133">Transmembrane helix</keyword>
<evidence type="ECO:0000256" key="1">
    <source>
        <dbReference type="ARBA" id="ARBA00004141"/>
    </source>
</evidence>
<reference evidence="7 8" key="1">
    <citation type="journal article" date="2020" name="Microorganisms">
        <title>Osmotic Adaptation and Compatible Solute Biosynthesis of Phototrophic Bacteria as Revealed from Genome Analyses.</title>
        <authorList>
            <person name="Imhoff J.F."/>
            <person name="Rahn T."/>
            <person name="Kunzel S."/>
            <person name="Keller A."/>
            <person name="Neulinger S.C."/>
        </authorList>
    </citation>
    <scope>NUCLEOTIDE SEQUENCE [LARGE SCALE GENOMIC DNA]</scope>
    <source>
        <strain evidence="7 8">DSM 9895</strain>
    </source>
</reference>
<dbReference type="EMBL" id="NRRL01000050">
    <property type="protein sequence ID" value="MBK1669478.1"/>
    <property type="molecule type" value="Genomic_DNA"/>
</dbReference>
<keyword evidence="2 5" id="KW-0812">Transmembrane</keyword>
<protein>
    <recommendedName>
        <fullName evidence="6">O-antigen ligase-related domain-containing protein</fullName>
    </recommendedName>
</protein>
<feature type="transmembrane region" description="Helical" evidence="5">
    <location>
        <begin position="17"/>
        <end position="35"/>
    </location>
</feature>
<feature type="transmembrane region" description="Helical" evidence="5">
    <location>
        <begin position="192"/>
        <end position="211"/>
    </location>
</feature>
<feature type="transmembrane region" description="Helical" evidence="5">
    <location>
        <begin position="305"/>
        <end position="324"/>
    </location>
</feature>
<evidence type="ECO:0000256" key="3">
    <source>
        <dbReference type="ARBA" id="ARBA00022989"/>
    </source>
</evidence>
<comment type="subcellular location">
    <subcellularLocation>
        <location evidence="1">Membrane</location>
        <topology evidence="1">Multi-pass membrane protein</topology>
    </subcellularLocation>
</comment>